<feature type="compositionally biased region" description="Acidic residues" evidence="1">
    <location>
        <begin position="254"/>
        <end position="271"/>
    </location>
</feature>
<dbReference type="Proteomes" id="UP000815677">
    <property type="component" value="Unassembled WGS sequence"/>
</dbReference>
<feature type="region of interest" description="Disordered" evidence="1">
    <location>
        <begin position="238"/>
        <end position="290"/>
    </location>
</feature>
<accession>A0ABQ0L827</accession>
<keyword evidence="3" id="KW-1185">Reference proteome</keyword>
<reference evidence="2" key="1">
    <citation type="submission" date="2014-09" db="EMBL/GenBank/DDBJ databases">
        <title>Genome sequence of the luminous mushroom Mycena chlorophos for searching fungal bioluminescence genes.</title>
        <authorList>
            <person name="Tanaka Y."/>
            <person name="Kasuga D."/>
            <person name="Oba Y."/>
            <person name="Hase S."/>
            <person name="Sato K."/>
            <person name="Oba Y."/>
            <person name="Sakakibara Y."/>
        </authorList>
    </citation>
    <scope>NUCLEOTIDE SEQUENCE</scope>
</reference>
<gene>
    <name evidence="2" type="ORF">MCHLO_04754</name>
</gene>
<evidence type="ECO:0000256" key="1">
    <source>
        <dbReference type="SAM" id="MobiDB-lite"/>
    </source>
</evidence>
<sequence length="405" mass="43893">MSHNSTPSRQARLREHLHAEVESRGSSSPATGSSSPATASSSTPSSDRAESAAAQIALKCTGILAHLGLEPGNGTKKRTIAIIDKAAEEELLALVPVPTDLTGTPAGLCATHHHGKMQQSKGAQGSGRTLGAMYFRCDDPEHSRHPLRLAGPTWEPLYSRTDGHGARARALMDARWEVKQFRPRKSGELCIDTPANARLPALELPSERSLSPVASSEVGSCYMAPTPAPEVVHIGDPCRDRAMDESDDTSVTLGDEDTTTSGNDGDDEDSDATMNISSDESEEETVSSSDIEVVETAHKTSILLVCYHKRVGSPLAFKLRVRSGMVRLSDYIDDIDKLRTGRLPIQEPLQRLGGTPGAWVKFELNQRVRVLPRDDVIYLRVKGNLARVPEHLYDLRGVQEVLVID</sequence>
<evidence type="ECO:0000313" key="3">
    <source>
        <dbReference type="Proteomes" id="UP000815677"/>
    </source>
</evidence>
<proteinExistence type="predicted"/>
<feature type="region of interest" description="Disordered" evidence="1">
    <location>
        <begin position="1"/>
        <end position="50"/>
    </location>
</feature>
<evidence type="ECO:0000313" key="2">
    <source>
        <dbReference type="EMBL" id="GAT47290.1"/>
    </source>
</evidence>
<protein>
    <submittedName>
        <fullName evidence="2">Uncharacterized protein</fullName>
    </submittedName>
</protein>
<feature type="compositionally biased region" description="Low complexity" evidence="1">
    <location>
        <begin position="25"/>
        <end position="46"/>
    </location>
</feature>
<feature type="compositionally biased region" description="Basic and acidic residues" evidence="1">
    <location>
        <begin position="12"/>
        <end position="23"/>
    </location>
</feature>
<dbReference type="EMBL" id="DF843333">
    <property type="protein sequence ID" value="GAT47290.1"/>
    <property type="molecule type" value="Genomic_DNA"/>
</dbReference>
<organism evidence="2 3">
    <name type="scientific">Mycena chlorophos</name>
    <name type="common">Agaric fungus</name>
    <name type="synonym">Agaricus chlorophos</name>
    <dbReference type="NCBI Taxonomy" id="658473"/>
    <lineage>
        <taxon>Eukaryota</taxon>
        <taxon>Fungi</taxon>
        <taxon>Dikarya</taxon>
        <taxon>Basidiomycota</taxon>
        <taxon>Agaricomycotina</taxon>
        <taxon>Agaricomycetes</taxon>
        <taxon>Agaricomycetidae</taxon>
        <taxon>Agaricales</taxon>
        <taxon>Marasmiineae</taxon>
        <taxon>Mycenaceae</taxon>
        <taxon>Mycena</taxon>
    </lineage>
</organism>
<name>A0ABQ0L827_MYCCL</name>